<dbReference type="RefSeq" id="WP_142104845.1">
    <property type="nucleotide sequence ID" value="NZ_VFPH01000002.1"/>
</dbReference>
<dbReference type="OrthoDB" id="182039at2"/>
<feature type="domain" description="Amidase" evidence="1">
    <location>
        <begin position="4"/>
        <end position="415"/>
    </location>
</feature>
<dbReference type="Gene3D" id="3.90.1300.10">
    <property type="entry name" value="Amidase signature (AS) domain"/>
    <property type="match status" value="1"/>
</dbReference>
<proteinExistence type="predicted"/>
<dbReference type="InterPro" id="IPR000120">
    <property type="entry name" value="Amidase"/>
</dbReference>
<dbReference type="InterPro" id="IPR036928">
    <property type="entry name" value="AS_sf"/>
</dbReference>
<evidence type="ECO:0000259" key="1">
    <source>
        <dbReference type="Pfam" id="PF01425"/>
    </source>
</evidence>
<dbReference type="InterPro" id="IPR023631">
    <property type="entry name" value="Amidase_dom"/>
</dbReference>
<dbReference type="GO" id="GO:0003824">
    <property type="term" value="F:catalytic activity"/>
    <property type="evidence" value="ECO:0007669"/>
    <property type="project" value="InterPro"/>
</dbReference>
<evidence type="ECO:0000313" key="3">
    <source>
        <dbReference type="Proteomes" id="UP000319818"/>
    </source>
</evidence>
<keyword evidence="3" id="KW-1185">Reference proteome</keyword>
<dbReference type="EMBL" id="VFPH01000002">
    <property type="protein sequence ID" value="TQM38127.1"/>
    <property type="molecule type" value="Genomic_DNA"/>
</dbReference>
<dbReference type="Proteomes" id="UP000319818">
    <property type="component" value="Unassembled WGS sequence"/>
</dbReference>
<sequence>MSDQVEAALRRAHDTAELNAFVTLADAPARATDGPLGGVPIAVKDSIHVAGLPCTGGTPALRNWHPAADAAIVTVLRKAGAVVVGKTGMHELSAGITSNNLAYGAVRNPHDPRLIAGGSSGGSAVAVAAGVVPVALGADTAGSVRIPAALCGCVGFRPTTGRYPNDGVIPLSATRDTVGPITRTVAEALLVDELVTGVRSAPVELAGRRLGVPRAYFYDDLDAGTAAVIDEALGRLSDAGAELVETTVEDLEELLLPHSLALTLREWPRELGLHLARHRCPLTLEEVVDAMAGPVERGWLADQLWGDPVPDTHHVEILERVRPALVARYADCIRRDRLDALVLPTTRLPARPIGQDDEVLINGRPVGTLQAYLRNTDPTSFAGLPSISVPAGRTASGLPVGLSFDGLPGTDSALLGLAAAFEGLDAG</sequence>
<comment type="caution">
    <text evidence="2">The sequence shown here is derived from an EMBL/GenBank/DDBJ whole genome shotgun (WGS) entry which is preliminary data.</text>
</comment>
<dbReference type="PROSITE" id="PS00571">
    <property type="entry name" value="AMIDASES"/>
    <property type="match status" value="1"/>
</dbReference>
<dbReference type="PANTHER" id="PTHR11895:SF151">
    <property type="entry name" value="GLUTAMYL-TRNA(GLN) AMIDOTRANSFERASE SUBUNIT A"/>
    <property type="match status" value="1"/>
</dbReference>
<evidence type="ECO:0000313" key="2">
    <source>
        <dbReference type="EMBL" id="TQM38127.1"/>
    </source>
</evidence>
<name>A0A543FWB1_9PSEU</name>
<dbReference type="SUPFAM" id="SSF75304">
    <property type="entry name" value="Amidase signature (AS) enzymes"/>
    <property type="match status" value="1"/>
</dbReference>
<accession>A0A543FWB1</accession>
<reference evidence="2 3" key="1">
    <citation type="submission" date="2019-06" db="EMBL/GenBank/DDBJ databases">
        <title>Sequencing the genomes of 1000 actinobacteria strains.</title>
        <authorList>
            <person name="Klenk H.-P."/>
        </authorList>
    </citation>
    <scope>NUCLEOTIDE SEQUENCE [LARGE SCALE GENOMIC DNA]</scope>
    <source>
        <strain evidence="2 3">DSM 45511</strain>
    </source>
</reference>
<dbReference type="PANTHER" id="PTHR11895">
    <property type="entry name" value="TRANSAMIDASE"/>
    <property type="match status" value="1"/>
</dbReference>
<dbReference type="Pfam" id="PF01425">
    <property type="entry name" value="Amidase"/>
    <property type="match status" value="1"/>
</dbReference>
<organism evidence="2 3">
    <name type="scientific">Pseudonocardia cypriaca</name>
    <dbReference type="NCBI Taxonomy" id="882449"/>
    <lineage>
        <taxon>Bacteria</taxon>
        <taxon>Bacillati</taxon>
        <taxon>Actinomycetota</taxon>
        <taxon>Actinomycetes</taxon>
        <taxon>Pseudonocardiales</taxon>
        <taxon>Pseudonocardiaceae</taxon>
        <taxon>Pseudonocardia</taxon>
    </lineage>
</organism>
<gene>
    <name evidence="2" type="ORF">FB388_5354</name>
</gene>
<dbReference type="InterPro" id="IPR020556">
    <property type="entry name" value="Amidase_CS"/>
</dbReference>
<dbReference type="AlphaFoldDB" id="A0A543FWB1"/>
<protein>
    <submittedName>
        <fullName evidence="2">Mandelamide amidase</fullName>
    </submittedName>
</protein>